<accession>A0A0L9VSH8</accession>
<evidence type="ECO:0000313" key="1">
    <source>
        <dbReference type="EMBL" id="KOM57719.1"/>
    </source>
</evidence>
<evidence type="ECO:0000313" key="2">
    <source>
        <dbReference type="Proteomes" id="UP000053144"/>
    </source>
</evidence>
<proteinExistence type="predicted"/>
<name>A0A0L9VSH8_PHAAN</name>
<sequence>MVFVVGTKRFSKHCAAVEMSRSSSSCKCLGSDFEHSSASVRRGGSEDFLGCNFFQWCSEEANEENGLNVEERSGSARNEEVDVMTMDNGVMKMEETYVGKDENWFYREKCCQAGKVAKGVIGDSLGYICF</sequence>
<dbReference type="Gramene" id="KOM57719">
    <property type="protein sequence ID" value="KOM57719"/>
    <property type="gene ID" value="LR48_Vigan11g075200"/>
</dbReference>
<dbReference type="EMBL" id="CM003381">
    <property type="protein sequence ID" value="KOM57719.1"/>
    <property type="molecule type" value="Genomic_DNA"/>
</dbReference>
<reference evidence="2" key="1">
    <citation type="journal article" date="2015" name="Proc. Natl. Acad. Sci. U.S.A.">
        <title>Genome sequencing of adzuki bean (Vigna angularis) provides insight into high starch and low fat accumulation and domestication.</title>
        <authorList>
            <person name="Yang K."/>
            <person name="Tian Z."/>
            <person name="Chen C."/>
            <person name="Luo L."/>
            <person name="Zhao B."/>
            <person name="Wang Z."/>
            <person name="Yu L."/>
            <person name="Li Y."/>
            <person name="Sun Y."/>
            <person name="Li W."/>
            <person name="Chen Y."/>
            <person name="Li Y."/>
            <person name="Zhang Y."/>
            <person name="Ai D."/>
            <person name="Zhao J."/>
            <person name="Shang C."/>
            <person name="Ma Y."/>
            <person name="Wu B."/>
            <person name="Wang M."/>
            <person name="Gao L."/>
            <person name="Sun D."/>
            <person name="Zhang P."/>
            <person name="Guo F."/>
            <person name="Wang W."/>
            <person name="Li Y."/>
            <person name="Wang J."/>
            <person name="Varshney R.K."/>
            <person name="Wang J."/>
            <person name="Ling H.Q."/>
            <person name="Wan P."/>
        </authorList>
    </citation>
    <scope>NUCLEOTIDE SEQUENCE</scope>
    <source>
        <strain evidence="2">cv. Jingnong 6</strain>
    </source>
</reference>
<dbReference type="Proteomes" id="UP000053144">
    <property type="component" value="Chromosome 11"/>
</dbReference>
<dbReference type="AlphaFoldDB" id="A0A0L9VSH8"/>
<gene>
    <name evidence="1" type="ORF">LR48_Vigan11g075200</name>
</gene>
<protein>
    <submittedName>
        <fullName evidence="1">Uncharacterized protein</fullName>
    </submittedName>
</protein>
<organism evidence="1 2">
    <name type="scientific">Phaseolus angularis</name>
    <name type="common">Azuki bean</name>
    <name type="synonym">Vigna angularis</name>
    <dbReference type="NCBI Taxonomy" id="3914"/>
    <lineage>
        <taxon>Eukaryota</taxon>
        <taxon>Viridiplantae</taxon>
        <taxon>Streptophyta</taxon>
        <taxon>Embryophyta</taxon>
        <taxon>Tracheophyta</taxon>
        <taxon>Spermatophyta</taxon>
        <taxon>Magnoliopsida</taxon>
        <taxon>eudicotyledons</taxon>
        <taxon>Gunneridae</taxon>
        <taxon>Pentapetalae</taxon>
        <taxon>rosids</taxon>
        <taxon>fabids</taxon>
        <taxon>Fabales</taxon>
        <taxon>Fabaceae</taxon>
        <taxon>Papilionoideae</taxon>
        <taxon>50 kb inversion clade</taxon>
        <taxon>NPAAA clade</taxon>
        <taxon>indigoferoid/millettioid clade</taxon>
        <taxon>Phaseoleae</taxon>
        <taxon>Vigna</taxon>
    </lineage>
</organism>